<evidence type="ECO:0000256" key="3">
    <source>
        <dbReference type="ARBA" id="ARBA00022723"/>
    </source>
</evidence>
<evidence type="ECO:0000256" key="4">
    <source>
        <dbReference type="ARBA" id="ARBA00022982"/>
    </source>
</evidence>
<dbReference type="PROSITE" id="PS00194">
    <property type="entry name" value="THIOREDOXIN_1"/>
    <property type="match status" value="1"/>
</dbReference>
<dbReference type="EMBL" id="DROP01000297">
    <property type="protein sequence ID" value="HHI89187.1"/>
    <property type="molecule type" value="Genomic_DNA"/>
</dbReference>
<dbReference type="Pfam" id="PF21352">
    <property type="entry name" value="Zn_ribbon_Thio2"/>
    <property type="match status" value="1"/>
</dbReference>
<evidence type="ECO:0000256" key="7">
    <source>
        <dbReference type="NCBIfam" id="TIGR01068"/>
    </source>
</evidence>
<protein>
    <recommendedName>
        <fullName evidence="7">Thioredoxin</fullName>
    </recommendedName>
</protein>
<dbReference type="GO" id="GO:0005829">
    <property type="term" value="C:cytosol"/>
    <property type="evidence" value="ECO:0007669"/>
    <property type="project" value="TreeGrafter"/>
</dbReference>
<sequence length="144" mass="15693">MSKTNQIVCPHCMAVNRIPANKPATSAKCGKCKKPLFGDHPAELTDATFDKFVSKTSVPVVVDFWAPWCGPCKMMAPEYAKAAKAVEPKARFAKLNTQDNQHTATKHRIQGIPALIIFKNGQPVAHLAGARPAGEIRSWVESNI</sequence>
<gene>
    <name evidence="9" type="primary">trxC</name>
    <name evidence="9" type="ORF">ENK01_04455</name>
</gene>
<comment type="caution">
    <text evidence="9">The sequence shown here is derived from an EMBL/GenBank/DDBJ whole genome shotgun (WGS) entry which is preliminary data.</text>
</comment>
<dbReference type="PRINTS" id="PR00421">
    <property type="entry name" value="THIOREDOXIN"/>
</dbReference>
<dbReference type="InterPro" id="IPR017937">
    <property type="entry name" value="Thioredoxin_CS"/>
</dbReference>
<evidence type="ECO:0000256" key="2">
    <source>
        <dbReference type="ARBA" id="ARBA00022448"/>
    </source>
</evidence>
<dbReference type="AlphaFoldDB" id="A0A7V5NXP7"/>
<dbReference type="CDD" id="cd02947">
    <property type="entry name" value="TRX_family"/>
    <property type="match status" value="1"/>
</dbReference>
<keyword evidence="2" id="KW-0813">Transport</keyword>
<dbReference type="InterPro" id="IPR049299">
    <property type="entry name" value="Thio2_N"/>
</dbReference>
<dbReference type="NCBIfam" id="NF008229">
    <property type="entry name" value="PRK10996.1"/>
    <property type="match status" value="1"/>
</dbReference>
<keyword evidence="4" id="KW-0249">Electron transport</keyword>
<dbReference type="GO" id="GO:0046872">
    <property type="term" value="F:metal ion binding"/>
    <property type="evidence" value="ECO:0007669"/>
    <property type="project" value="UniProtKB-KW"/>
</dbReference>
<dbReference type="InterPro" id="IPR036249">
    <property type="entry name" value="Thioredoxin-like_sf"/>
</dbReference>
<dbReference type="FunFam" id="3.40.30.10:FF:000001">
    <property type="entry name" value="Thioredoxin"/>
    <property type="match status" value="1"/>
</dbReference>
<accession>A0A7V5NXP7</accession>
<keyword evidence="6" id="KW-0676">Redox-active center</keyword>
<dbReference type="NCBIfam" id="TIGR01068">
    <property type="entry name" value="thioredoxin"/>
    <property type="match status" value="1"/>
</dbReference>
<keyword evidence="3" id="KW-0479">Metal-binding</keyword>
<evidence type="ECO:0000256" key="1">
    <source>
        <dbReference type="ARBA" id="ARBA00008987"/>
    </source>
</evidence>
<dbReference type="Proteomes" id="UP000885806">
    <property type="component" value="Unassembled WGS sequence"/>
</dbReference>
<dbReference type="Gene3D" id="2.30.30.380">
    <property type="entry name" value="Zn-finger domain of Sec23/24"/>
    <property type="match status" value="1"/>
</dbReference>
<dbReference type="InterPro" id="IPR013766">
    <property type="entry name" value="Thioredoxin_domain"/>
</dbReference>
<dbReference type="Gene3D" id="3.40.30.10">
    <property type="entry name" value="Glutaredoxin"/>
    <property type="match status" value="1"/>
</dbReference>
<name>A0A7V5NXP7_9PROT</name>
<dbReference type="SUPFAM" id="SSF52833">
    <property type="entry name" value="Thioredoxin-like"/>
    <property type="match status" value="1"/>
</dbReference>
<reference evidence="9" key="1">
    <citation type="journal article" date="2020" name="mSystems">
        <title>Genome- and Community-Level Interaction Insights into Carbon Utilization and Element Cycling Functions of Hydrothermarchaeota in Hydrothermal Sediment.</title>
        <authorList>
            <person name="Zhou Z."/>
            <person name="Liu Y."/>
            <person name="Xu W."/>
            <person name="Pan J."/>
            <person name="Luo Z.H."/>
            <person name="Li M."/>
        </authorList>
    </citation>
    <scope>NUCLEOTIDE SEQUENCE [LARGE SCALE GENOMIC DNA]</scope>
    <source>
        <strain evidence="9">HyVt-538</strain>
    </source>
</reference>
<feature type="domain" description="Thioredoxin" evidence="8">
    <location>
        <begin position="18"/>
        <end position="144"/>
    </location>
</feature>
<dbReference type="GO" id="GO:0015035">
    <property type="term" value="F:protein-disulfide reductase activity"/>
    <property type="evidence" value="ECO:0007669"/>
    <property type="project" value="UniProtKB-UniRule"/>
</dbReference>
<evidence type="ECO:0000256" key="6">
    <source>
        <dbReference type="ARBA" id="ARBA00023284"/>
    </source>
</evidence>
<organism evidence="9">
    <name type="scientific">Hellea balneolensis</name>
    <dbReference type="NCBI Taxonomy" id="287478"/>
    <lineage>
        <taxon>Bacteria</taxon>
        <taxon>Pseudomonadati</taxon>
        <taxon>Pseudomonadota</taxon>
        <taxon>Alphaproteobacteria</taxon>
        <taxon>Maricaulales</taxon>
        <taxon>Robiginitomaculaceae</taxon>
        <taxon>Hellea</taxon>
    </lineage>
</organism>
<dbReference type="GO" id="GO:0045454">
    <property type="term" value="P:cell redox homeostasis"/>
    <property type="evidence" value="ECO:0007669"/>
    <property type="project" value="TreeGrafter"/>
</dbReference>
<evidence type="ECO:0000256" key="5">
    <source>
        <dbReference type="ARBA" id="ARBA00023157"/>
    </source>
</evidence>
<dbReference type="PROSITE" id="PS51352">
    <property type="entry name" value="THIOREDOXIN_2"/>
    <property type="match status" value="1"/>
</dbReference>
<evidence type="ECO:0000313" key="9">
    <source>
        <dbReference type="EMBL" id="HHI89187.1"/>
    </source>
</evidence>
<dbReference type="Pfam" id="PF00085">
    <property type="entry name" value="Thioredoxin"/>
    <property type="match status" value="1"/>
</dbReference>
<comment type="similarity">
    <text evidence="1">Belongs to the thioredoxin family.</text>
</comment>
<dbReference type="InterPro" id="IPR005746">
    <property type="entry name" value="Thioredoxin"/>
</dbReference>
<dbReference type="PANTHER" id="PTHR45663">
    <property type="entry name" value="GEO12009P1"/>
    <property type="match status" value="1"/>
</dbReference>
<dbReference type="PANTHER" id="PTHR45663:SF11">
    <property type="entry name" value="GEO12009P1"/>
    <property type="match status" value="1"/>
</dbReference>
<evidence type="ECO:0000259" key="8">
    <source>
        <dbReference type="PROSITE" id="PS51352"/>
    </source>
</evidence>
<proteinExistence type="inferred from homology"/>
<keyword evidence="5" id="KW-1015">Disulfide bond</keyword>